<dbReference type="PROSITE" id="PS50853">
    <property type="entry name" value="FN3"/>
    <property type="match status" value="8"/>
</dbReference>
<dbReference type="PROSITE" id="PS50835">
    <property type="entry name" value="IG_LIKE"/>
    <property type="match status" value="3"/>
</dbReference>
<dbReference type="FunFam" id="2.60.40.10:FF:000012">
    <property type="entry name" value="titin isoform X1"/>
    <property type="match status" value="1"/>
</dbReference>
<dbReference type="FunFam" id="2.60.40.10:FF:000003">
    <property type="entry name" value="Titin isoform E"/>
    <property type="match status" value="2"/>
</dbReference>
<dbReference type="SMART" id="SM00060">
    <property type="entry name" value="FN3"/>
    <property type="match status" value="7"/>
</dbReference>
<keyword evidence="1" id="KW-0677">Repeat</keyword>
<dbReference type="Pfam" id="PF07679">
    <property type="entry name" value="I-set"/>
    <property type="match status" value="4"/>
</dbReference>
<evidence type="ECO:0000256" key="2">
    <source>
        <dbReference type="ARBA" id="ARBA00023319"/>
    </source>
</evidence>
<feature type="domain" description="Fibronectin type-III" evidence="4">
    <location>
        <begin position="1"/>
        <end position="64"/>
    </location>
</feature>
<evidence type="ECO:0000313" key="6">
    <source>
        <dbReference type="Proteomes" id="UP000261660"/>
    </source>
</evidence>
<dbReference type="SUPFAM" id="SSF49265">
    <property type="entry name" value="Fibronectin type III"/>
    <property type="match status" value="5"/>
</dbReference>
<dbReference type="Ensembl" id="ENSLBET00000035460.1">
    <property type="protein sequence ID" value="ENSLBEP00000033983.1"/>
    <property type="gene ID" value="ENSLBEG00000025545.1"/>
</dbReference>
<dbReference type="PANTHER" id="PTHR14340">
    <property type="entry name" value="MICROFIBRIL-ASSOCIATED GLYCOPROTEIN 3"/>
    <property type="match status" value="1"/>
</dbReference>
<dbReference type="Proteomes" id="UP000261660">
    <property type="component" value="Unplaced"/>
</dbReference>
<dbReference type="InterPro" id="IPR003598">
    <property type="entry name" value="Ig_sub2"/>
</dbReference>
<dbReference type="InterPro" id="IPR007110">
    <property type="entry name" value="Ig-like_dom"/>
</dbReference>
<keyword evidence="2" id="KW-0393">Immunoglobulin domain</keyword>
<evidence type="ECO:0000259" key="4">
    <source>
        <dbReference type="PROSITE" id="PS50853"/>
    </source>
</evidence>
<feature type="domain" description="Fibronectin type-III" evidence="4">
    <location>
        <begin position="163"/>
        <end position="256"/>
    </location>
</feature>
<dbReference type="AlphaFoldDB" id="A0A3Q3GUA4"/>
<dbReference type="FunFam" id="2.60.40.10:FF:000002">
    <property type="entry name" value="Titin a"/>
    <property type="match status" value="3"/>
</dbReference>
<dbReference type="InterPro" id="IPR013098">
    <property type="entry name" value="Ig_I-set"/>
</dbReference>
<dbReference type="InterPro" id="IPR036179">
    <property type="entry name" value="Ig-like_dom_sf"/>
</dbReference>
<dbReference type="PRINTS" id="PR00014">
    <property type="entry name" value="FNTYPEIII"/>
</dbReference>
<dbReference type="InterPro" id="IPR013783">
    <property type="entry name" value="Ig-like_fold"/>
</dbReference>
<dbReference type="CDD" id="cd00063">
    <property type="entry name" value="FN3"/>
    <property type="match status" value="8"/>
</dbReference>
<name>A0A3Q3GUA4_9LABR</name>
<dbReference type="FunFam" id="2.60.40.10:FF:000034">
    <property type="entry name" value="Titin isoform A"/>
    <property type="match status" value="2"/>
</dbReference>
<protein>
    <recommendedName>
        <fullName evidence="7">Titin</fullName>
    </recommendedName>
</protein>
<dbReference type="InterPro" id="IPR036116">
    <property type="entry name" value="FN3_sf"/>
</dbReference>
<feature type="domain" description="Ig-like" evidence="3">
    <location>
        <begin position="460"/>
        <end position="549"/>
    </location>
</feature>
<dbReference type="InterPro" id="IPR003961">
    <property type="entry name" value="FN3_dom"/>
</dbReference>
<evidence type="ECO:0000256" key="1">
    <source>
        <dbReference type="ARBA" id="ARBA00022737"/>
    </source>
</evidence>
<feature type="domain" description="Ig-like" evidence="3">
    <location>
        <begin position="851"/>
        <end position="928"/>
    </location>
</feature>
<sequence length="1165" mass="127200">MCYNVEFKPKSGDKWGTACTVKVPEATIPNLTPNEAYLFRVIAINEKGKSEPKELGLPVVAKDVAIEPSINLLFNTYSVKSGKDLTLEVPVRGRPKPVVSWKKDGLPLKQTSSVTILNTATASKIIIKEATREHVGKYEITLANTAGTANADIGVVVLDKPGPPKGIKVDAVTSDSITLSWSPPDYDGGCSISNYIVEKRDTNTQEWQMIASNVARTSFKAGRLTHGAEYQFRIYAVNRYGKSANLDSSGITAMYNFKQPGPPSTPIVKLATKSYMLVTWNEPVNDGGSPVLGYHLEMKERTSILWTKMNRGMIKDTEYKVNAIEEGMVYEYRVYAENIAGIGKCSKACEGVAARDPCDPPGTPVITAITRTSVSLSWDKPEYDGGAKVSGYTIERRDLPEGRWTRCNFTNVPETHYDVTGLTESSQYDFRVIAKNAAGLFSEPSYNTGPITVKADVDPPRIMMDVKFRETVLVKAGESLKINADLAGRPAPVISWTKDGKEIELRARIQIVSTDTSTSVVVKDCIRRDSGQYALTLQNIGGTVTMPINCVILDKPGPPAGPLQITGLTAEECTLSWGPPQEIGGADITHYVVEKRETSRLAWTVVKGDLTKTYFKVTGLLKGNEYIFRVLAVNKHGPGESLESDAVKITDPYTFATAPTSVDVTVITGDSMTLTWCKSVSDGGSPIIGYVIERREKTGMRWIRVNRDLVVECTTVATKLRKGCEYDYRVYAENAAGLSPPSERSATFRALDPLVVSSRPTKPKIVNSTKDSITIVWKPPTNDGGAPILGYSVEYRDYIRKPEPESLEFTVTGLKTDAEYEFSVKAINKVGSSVRSLFSDAAAAMDRTAEPSFDVDIEMHKVLIVKHGTAFTLNVPFKGKPVPSVTWVKEGVDLKVRGTIESTKSNTSLTLEKSTRNDSGEYSVTIESPLGKILIIFVVLDKPGPPAGPVEIGEVGETTVCLKWAPPEYDGGSPVTNYIVLKRETSTPTWAEVSTSIARSAIKVNKLTKGEGYQFRIKAQNRFGVSDHIDSQPVMIKLPYITCVDACGAPAIDLPPEYLDVVQYKAGTSVKLRVGIIAKPLPTIEWLKDGKELVATSTISVESTTDSSAVLIKDAARLHTGSYEIKIKNVLGSASATIRIEILGISCFVFASLFHIPKIHNSYYV</sequence>
<dbReference type="Gene3D" id="2.60.40.10">
    <property type="entry name" value="Immunoglobulins"/>
    <property type="match status" value="12"/>
</dbReference>
<reference evidence="5" key="1">
    <citation type="submission" date="2025-08" db="UniProtKB">
        <authorList>
            <consortium name="Ensembl"/>
        </authorList>
    </citation>
    <scope>IDENTIFICATION</scope>
</reference>
<dbReference type="FunFam" id="2.60.40.10:FF:000011">
    <property type="entry name" value="Titin b"/>
    <property type="match status" value="1"/>
</dbReference>
<dbReference type="SMART" id="SM00408">
    <property type="entry name" value="IGc2"/>
    <property type="match status" value="4"/>
</dbReference>
<evidence type="ECO:0000259" key="3">
    <source>
        <dbReference type="PROSITE" id="PS50835"/>
    </source>
</evidence>
<feature type="domain" description="Fibronectin type-III" evidence="4">
    <location>
        <begin position="360"/>
        <end position="456"/>
    </location>
</feature>
<feature type="domain" description="Fibronectin type-III" evidence="4">
    <location>
        <begin position="759"/>
        <end position="851"/>
    </location>
</feature>
<reference evidence="5" key="2">
    <citation type="submission" date="2025-09" db="UniProtKB">
        <authorList>
            <consortium name="Ensembl"/>
        </authorList>
    </citation>
    <scope>IDENTIFICATION</scope>
</reference>
<dbReference type="SUPFAM" id="SSF48726">
    <property type="entry name" value="Immunoglobulin"/>
    <property type="match status" value="4"/>
</dbReference>
<feature type="domain" description="Fibronectin type-III" evidence="4">
    <location>
        <begin position="658"/>
        <end position="753"/>
    </location>
</feature>
<dbReference type="GeneTree" id="ENSGT01150000286978"/>
<dbReference type="InParanoid" id="A0A3Q3GUA4"/>
<evidence type="ECO:0000313" key="5">
    <source>
        <dbReference type="Ensembl" id="ENSLBEP00000033983.1"/>
    </source>
</evidence>
<dbReference type="PANTHER" id="PTHR14340:SF13">
    <property type="entry name" value="TITIN"/>
    <property type="match status" value="1"/>
</dbReference>
<dbReference type="CDD" id="cd05748">
    <property type="entry name" value="Ig_Titin_like"/>
    <property type="match status" value="2"/>
</dbReference>
<proteinExistence type="predicted"/>
<keyword evidence="6" id="KW-1185">Reference proteome</keyword>
<feature type="domain" description="Fibronectin type-III" evidence="4">
    <location>
        <begin position="945"/>
        <end position="1039"/>
    </location>
</feature>
<dbReference type="InterPro" id="IPR003599">
    <property type="entry name" value="Ig_sub"/>
</dbReference>
<accession>A0A3Q3GUA4</accession>
<dbReference type="STRING" id="56723.ENSLBEP00000033983"/>
<dbReference type="FunFam" id="2.60.40.10:FF:000031">
    <property type="entry name" value="Myosin-binding protein C, slow type"/>
    <property type="match status" value="1"/>
</dbReference>
<organism evidence="5 6">
    <name type="scientific">Labrus bergylta</name>
    <name type="common">ballan wrasse</name>
    <dbReference type="NCBI Taxonomy" id="56723"/>
    <lineage>
        <taxon>Eukaryota</taxon>
        <taxon>Metazoa</taxon>
        <taxon>Chordata</taxon>
        <taxon>Craniata</taxon>
        <taxon>Vertebrata</taxon>
        <taxon>Euteleostomi</taxon>
        <taxon>Actinopterygii</taxon>
        <taxon>Neopterygii</taxon>
        <taxon>Teleostei</taxon>
        <taxon>Neoteleostei</taxon>
        <taxon>Acanthomorphata</taxon>
        <taxon>Eupercaria</taxon>
        <taxon>Labriformes</taxon>
        <taxon>Labridae</taxon>
        <taxon>Labrus</taxon>
    </lineage>
</organism>
<dbReference type="SMART" id="SM00409">
    <property type="entry name" value="IG"/>
    <property type="match status" value="4"/>
</dbReference>
<feature type="domain" description="Fibronectin type-III" evidence="4">
    <location>
        <begin position="559"/>
        <end position="653"/>
    </location>
</feature>
<feature type="domain" description="Ig-like" evidence="3">
    <location>
        <begin position="68"/>
        <end position="156"/>
    </location>
</feature>
<feature type="domain" description="Fibronectin type-III" evidence="4">
    <location>
        <begin position="262"/>
        <end position="356"/>
    </location>
</feature>
<evidence type="ECO:0008006" key="7">
    <source>
        <dbReference type="Google" id="ProtNLM"/>
    </source>
</evidence>
<dbReference type="Pfam" id="PF00041">
    <property type="entry name" value="fn3"/>
    <property type="match status" value="7"/>
</dbReference>